<keyword evidence="3" id="KW-1185">Reference proteome</keyword>
<protein>
    <submittedName>
        <fullName evidence="1">IS630 family transposase</fullName>
    </submittedName>
</protein>
<name>A0ABT4Z7M8_HALEZ</name>
<gene>
    <name evidence="1" type="ORF">PM085_17840</name>
    <name evidence="2" type="ORF">PM085_20670</name>
</gene>
<comment type="caution">
    <text evidence="1">The sequence shown here is derived from an EMBL/GenBank/DDBJ whole genome shotgun (WGS) entry which is preliminary data.</text>
</comment>
<reference evidence="1 3" key="1">
    <citation type="submission" date="2023-01" db="EMBL/GenBank/DDBJ databases">
        <title>Halorubrum ezzemoulense from Santa Pola, Spain.</title>
        <authorList>
            <person name="Feng Y."/>
            <person name="Louyakis A.S."/>
            <person name="Gogarten J.P."/>
        </authorList>
    </citation>
    <scope>NUCLEOTIDE SEQUENCE [LARGE SCALE GENOMIC DNA]</scope>
    <source>
        <strain evidence="1 3">AMM015</strain>
    </source>
</reference>
<feature type="non-terminal residue" evidence="1">
    <location>
        <position position="1"/>
    </location>
</feature>
<accession>A0ABT4Z7M8</accession>
<dbReference type="EMBL" id="JAQLUK010000053">
    <property type="protein sequence ID" value="MDB2294089.1"/>
    <property type="molecule type" value="Genomic_DNA"/>
</dbReference>
<evidence type="ECO:0000313" key="3">
    <source>
        <dbReference type="Proteomes" id="UP001210528"/>
    </source>
</evidence>
<dbReference type="Proteomes" id="UP001210528">
    <property type="component" value="Unassembled WGS sequence"/>
</dbReference>
<organism evidence="1 3">
    <name type="scientific">Halorubrum ezzemoulense</name>
    <name type="common">Halorubrum chaoviator</name>
    <dbReference type="NCBI Taxonomy" id="337243"/>
    <lineage>
        <taxon>Archaea</taxon>
        <taxon>Methanobacteriati</taxon>
        <taxon>Methanobacteriota</taxon>
        <taxon>Stenosarchaea group</taxon>
        <taxon>Halobacteria</taxon>
        <taxon>Halobacteriales</taxon>
        <taxon>Haloferacaceae</taxon>
        <taxon>Halorubrum</taxon>
    </lineage>
</organism>
<evidence type="ECO:0000313" key="1">
    <source>
        <dbReference type="EMBL" id="MDB2294089.1"/>
    </source>
</evidence>
<dbReference type="EMBL" id="JAQLUK010000238">
    <property type="protein sequence ID" value="MDB2294609.1"/>
    <property type="molecule type" value="Genomic_DNA"/>
</dbReference>
<proteinExistence type="predicted"/>
<sequence>SAAEYRALLTELFEKLTAQLSFAASWIDNHLDDYLQKLC</sequence>
<evidence type="ECO:0000313" key="2">
    <source>
        <dbReference type="EMBL" id="MDB2294609.1"/>
    </source>
</evidence>